<dbReference type="GO" id="GO:0036376">
    <property type="term" value="P:sodium ion export across plasma membrane"/>
    <property type="evidence" value="ECO:0007669"/>
    <property type="project" value="TreeGrafter"/>
</dbReference>
<gene>
    <name evidence="3" type="ORF">GPM918_LOCUS23990</name>
    <name evidence="4" type="ORF">SRO942_LOCUS23989</name>
</gene>
<dbReference type="AlphaFoldDB" id="A0A814WSU6"/>
<sequence length="75" mass="8647">WLALCRCAMLYNHADFRGDPDNLRKSVFQRECIGDASETALLMCVELSTGNVIKFFEENRKILEIPSNATNKYQF</sequence>
<dbReference type="GO" id="GO:0030007">
    <property type="term" value="P:intracellular potassium ion homeostasis"/>
    <property type="evidence" value="ECO:0007669"/>
    <property type="project" value="TreeGrafter"/>
</dbReference>
<evidence type="ECO:0000256" key="1">
    <source>
        <dbReference type="ARBA" id="ARBA00004651"/>
    </source>
</evidence>
<dbReference type="Pfam" id="PF13246">
    <property type="entry name" value="Cation_ATPase"/>
    <property type="match status" value="1"/>
</dbReference>
<reference evidence="3" key="1">
    <citation type="submission" date="2021-02" db="EMBL/GenBank/DDBJ databases">
        <authorList>
            <person name="Nowell W R."/>
        </authorList>
    </citation>
    <scope>NUCLEOTIDE SEQUENCE</scope>
</reference>
<dbReference type="OrthoDB" id="3352408at2759"/>
<dbReference type="GO" id="GO:0005886">
    <property type="term" value="C:plasma membrane"/>
    <property type="evidence" value="ECO:0007669"/>
    <property type="project" value="UniProtKB-SubCell"/>
</dbReference>
<dbReference type="GO" id="GO:1902600">
    <property type="term" value="P:proton transmembrane transport"/>
    <property type="evidence" value="ECO:0007669"/>
    <property type="project" value="TreeGrafter"/>
</dbReference>
<dbReference type="Proteomes" id="UP000681722">
    <property type="component" value="Unassembled WGS sequence"/>
</dbReference>
<protein>
    <submittedName>
        <fullName evidence="3">Uncharacterized protein</fullName>
    </submittedName>
</protein>
<keyword evidence="2" id="KW-1003">Cell membrane</keyword>
<proteinExistence type="predicted"/>
<dbReference type="InterPro" id="IPR050510">
    <property type="entry name" value="Cation_transp_ATPase_P-type"/>
</dbReference>
<comment type="subcellular location">
    <subcellularLocation>
        <location evidence="1">Cell membrane</location>
        <topology evidence="1">Multi-pass membrane protein</topology>
    </subcellularLocation>
</comment>
<evidence type="ECO:0000313" key="4">
    <source>
        <dbReference type="EMBL" id="CAF3970754.1"/>
    </source>
</evidence>
<dbReference type="Gene3D" id="3.40.1110.10">
    <property type="entry name" value="Calcium-transporting ATPase, cytoplasmic domain N"/>
    <property type="match status" value="1"/>
</dbReference>
<dbReference type="GO" id="GO:0005391">
    <property type="term" value="F:P-type sodium:potassium-exchanging transporter activity"/>
    <property type="evidence" value="ECO:0007669"/>
    <property type="project" value="TreeGrafter"/>
</dbReference>
<feature type="non-terminal residue" evidence="3">
    <location>
        <position position="1"/>
    </location>
</feature>
<dbReference type="PANTHER" id="PTHR43294:SF13">
    <property type="entry name" value="SODIUM_POTASSIUM-TRANSPORTING ATPASE SUBUNIT ALPHA"/>
    <property type="match status" value="1"/>
</dbReference>
<dbReference type="SUPFAM" id="SSF81660">
    <property type="entry name" value="Metal cation-transporting ATPase, ATP-binding domain N"/>
    <property type="match status" value="1"/>
</dbReference>
<comment type="caution">
    <text evidence="3">The sequence shown here is derived from an EMBL/GenBank/DDBJ whole genome shotgun (WGS) entry which is preliminary data.</text>
</comment>
<accession>A0A814WSU6</accession>
<keyword evidence="2" id="KW-0472">Membrane</keyword>
<organism evidence="3 5">
    <name type="scientific">Didymodactylos carnosus</name>
    <dbReference type="NCBI Taxonomy" id="1234261"/>
    <lineage>
        <taxon>Eukaryota</taxon>
        <taxon>Metazoa</taxon>
        <taxon>Spiralia</taxon>
        <taxon>Gnathifera</taxon>
        <taxon>Rotifera</taxon>
        <taxon>Eurotatoria</taxon>
        <taxon>Bdelloidea</taxon>
        <taxon>Philodinida</taxon>
        <taxon>Philodinidae</taxon>
        <taxon>Didymodactylos</taxon>
    </lineage>
</organism>
<dbReference type="GO" id="GO:1990573">
    <property type="term" value="P:potassium ion import across plasma membrane"/>
    <property type="evidence" value="ECO:0007669"/>
    <property type="project" value="TreeGrafter"/>
</dbReference>
<dbReference type="Proteomes" id="UP000663829">
    <property type="component" value="Unassembled WGS sequence"/>
</dbReference>
<dbReference type="PANTHER" id="PTHR43294">
    <property type="entry name" value="SODIUM/POTASSIUM-TRANSPORTING ATPASE SUBUNIT ALPHA"/>
    <property type="match status" value="1"/>
</dbReference>
<evidence type="ECO:0000313" key="5">
    <source>
        <dbReference type="Proteomes" id="UP000663829"/>
    </source>
</evidence>
<dbReference type="EMBL" id="CAJOBC010008779">
    <property type="protein sequence ID" value="CAF3970754.1"/>
    <property type="molecule type" value="Genomic_DNA"/>
</dbReference>
<keyword evidence="5" id="KW-1185">Reference proteome</keyword>
<dbReference type="InterPro" id="IPR023299">
    <property type="entry name" value="ATPase_P-typ_cyto_dom_N"/>
</dbReference>
<dbReference type="GO" id="GO:0000166">
    <property type="term" value="F:nucleotide binding"/>
    <property type="evidence" value="ECO:0007669"/>
    <property type="project" value="InterPro"/>
</dbReference>
<name>A0A814WSU6_9BILA</name>
<evidence type="ECO:0000256" key="2">
    <source>
        <dbReference type="ARBA" id="ARBA00022475"/>
    </source>
</evidence>
<dbReference type="EMBL" id="CAJNOQ010008778">
    <property type="protein sequence ID" value="CAF1206467.1"/>
    <property type="molecule type" value="Genomic_DNA"/>
</dbReference>
<evidence type="ECO:0000313" key="3">
    <source>
        <dbReference type="EMBL" id="CAF1206467.1"/>
    </source>
</evidence>
<dbReference type="GO" id="GO:0006883">
    <property type="term" value="P:intracellular sodium ion homeostasis"/>
    <property type="evidence" value="ECO:0007669"/>
    <property type="project" value="TreeGrafter"/>
</dbReference>